<keyword evidence="3" id="KW-0804">Transcription</keyword>
<proteinExistence type="predicted"/>
<keyword evidence="4" id="KW-1133">Transmembrane helix</keyword>
<dbReference type="Pfam" id="PF00196">
    <property type="entry name" value="GerE"/>
    <property type="match status" value="1"/>
</dbReference>
<dbReference type="InterPro" id="IPR016032">
    <property type="entry name" value="Sig_transdc_resp-reg_C-effctor"/>
</dbReference>
<dbReference type="PRINTS" id="PR00038">
    <property type="entry name" value="HTHLUXR"/>
</dbReference>
<feature type="domain" description="HTH luxR-type" evidence="5">
    <location>
        <begin position="349"/>
        <end position="414"/>
    </location>
</feature>
<dbReference type="PANTHER" id="PTHR44688:SF16">
    <property type="entry name" value="DNA-BINDING TRANSCRIPTIONAL ACTIVATOR DEVR_DOSR"/>
    <property type="match status" value="1"/>
</dbReference>
<evidence type="ECO:0000313" key="6">
    <source>
        <dbReference type="EMBL" id="MBB6481763.1"/>
    </source>
</evidence>
<keyword evidence="7" id="KW-1185">Reference proteome</keyword>
<dbReference type="InterPro" id="IPR000792">
    <property type="entry name" value="Tscrpt_reg_LuxR_C"/>
</dbReference>
<evidence type="ECO:0000256" key="4">
    <source>
        <dbReference type="SAM" id="Phobius"/>
    </source>
</evidence>
<evidence type="ECO:0000256" key="3">
    <source>
        <dbReference type="ARBA" id="ARBA00023163"/>
    </source>
</evidence>
<gene>
    <name evidence="6" type="ORF">HNR50_003443</name>
</gene>
<dbReference type="Gene3D" id="1.10.10.10">
    <property type="entry name" value="Winged helix-like DNA-binding domain superfamily/Winged helix DNA-binding domain"/>
    <property type="match status" value="1"/>
</dbReference>
<keyword evidence="2 6" id="KW-0238">DNA-binding</keyword>
<dbReference type="RefSeq" id="WP_184747994.1">
    <property type="nucleotide sequence ID" value="NZ_JACHGJ010000007.1"/>
</dbReference>
<reference evidence="6 7" key="1">
    <citation type="submission" date="2020-08" db="EMBL/GenBank/DDBJ databases">
        <title>Genomic Encyclopedia of Type Strains, Phase IV (KMG-IV): sequencing the most valuable type-strain genomes for metagenomic binning, comparative biology and taxonomic classification.</title>
        <authorList>
            <person name="Goeker M."/>
        </authorList>
    </citation>
    <scope>NUCLEOTIDE SEQUENCE [LARGE SCALE GENOMIC DNA]</scope>
    <source>
        <strain evidence="6 7">DSM 2461</strain>
    </source>
</reference>
<name>A0A841RCT8_9SPIO</name>
<feature type="transmembrane region" description="Helical" evidence="4">
    <location>
        <begin position="319"/>
        <end position="342"/>
    </location>
</feature>
<dbReference type="InterPro" id="IPR036388">
    <property type="entry name" value="WH-like_DNA-bd_sf"/>
</dbReference>
<dbReference type="GO" id="GO:0003677">
    <property type="term" value="F:DNA binding"/>
    <property type="evidence" value="ECO:0007669"/>
    <property type="project" value="UniProtKB-KW"/>
</dbReference>
<dbReference type="PANTHER" id="PTHR44688">
    <property type="entry name" value="DNA-BINDING TRANSCRIPTIONAL ACTIVATOR DEVR_DOSR"/>
    <property type="match status" value="1"/>
</dbReference>
<sequence>MVLVTTFNCFSQDLKIVDVFILGTGNSNAPWSESFESGLKFSLDSNNIRYNLFTEYLDVGSFNEKNQFDLMEFLLSTKYEKINPQFLVTTGPSASHFLKENSDLFPESLKVGIRNNFEDIKNYDYYFSNNNKYAEIVSEMLRLSGADSVYVVANNDTESYAFQYNDFLSELKKEDVGITVFLNMNMDDLIESVKSLPPKSVLFCLPVAKRRGDEILNPREVVSQLNKVSSSPIFADSEIILGYGIVGGYLSSPFDLGKSVGEIIISEINGYKIEKKRATQYLYAYDWNELEKWDLTTKARKDGVFINKPLKNISVFTRWQIVLFFILLFILLFMTRLVFLILRKKKLSTQSPFIALSDRELEVAKKIYHGVSLKEIAYDFKLSDRTVSTYKKRIMEKLRVSDNSELIQFLFKNKSYLK</sequence>
<dbReference type="CDD" id="cd06170">
    <property type="entry name" value="LuxR_C_like"/>
    <property type="match status" value="1"/>
</dbReference>
<evidence type="ECO:0000256" key="2">
    <source>
        <dbReference type="ARBA" id="ARBA00023125"/>
    </source>
</evidence>
<keyword evidence="1" id="KW-0805">Transcription regulation</keyword>
<keyword evidence="4" id="KW-0812">Transmembrane</keyword>
<dbReference type="GO" id="GO:0006355">
    <property type="term" value="P:regulation of DNA-templated transcription"/>
    <property type="evidence" value="ECO:0007669"/>
    <property type="project" value="InterPro"/>
</dbReference>
<evidence type="ECO:0000313" key="7">
    <source>
        <dbReference type="Proteomes" id="UP000587760"/>
    </source>
</evidence>
<dbReference type="EMBL" id="JACHGJ010000007">
    <property type="protein sequence ID" value="MBB6481763.1"/>
    <property type="molecule type" value="Genomic_DNA"/>
</dbReference>
<evidence type="ECO:0000256" key="1">
    <source>
        <dbReference type="ARBA" id="ARBA00023015"/>
    </source>
</evidence>
<evidence type="ECO:0000259" key="5">
    <source>
        <dbReference type="PROSITE" id="PS50043"/>
    </source>
</evidence>
<comment type="caution">
    <text evidence="6">The sequence shown here is derived from an EMBL/GenBank/DDBJ whole genome shotgun (WGS) entry which is preliminary data.</text>
</comment>
<accession>A0A841RCT8</accession>
<dbReference type="SUPFAM" id="SSF46894">
    <property type="entry name" value="C-terminal effector domain of the bipartite response regulators"/>
    <property type="match status" value="1"/>
</dbReference>
<dbReference type="AlphaFoldDB" id="A0A841RCT8"/>
<dbReference type="PROSITE" id="PS50043">
    <property type="entry name" value="HTH_LUXR_2"/>
    <property type="match status" value="1"/>
</dbReference>
<dbReference type="Proteomes" id="UP000587760">
    <property type="component" value="Unassembled WGS sequence"/>
</dbReference>
<organism evidence="6 7">
    <name type="scientific">Spirochaeta isovalerica</name>
    <dbReference type="NCBI Taxonomy" id="150"/>
    <lineage>
        <taxon>Bacteria</taxon>
        <taxon>Pseudomonadati</taxon>
        <taxon>Spirochaetota</taxon>
        <taxon>Spirochaetia</taxon>
        <taxon>Spirochaetales</taxon>
        <taxon>Spirochaetaceae</taxon>
        <taxon>Spirochaeta</taxon>
    </lineage>
</organism>
<protein>
    <submittedName>
        <fullName evidence="6">DNA-binding CsgD family transcriptional regulator</fullName>
    </submittedName>
</protein>
<dbReference type="SMART" id="SM00421">
    <property type="entry name" value="HTH_LUXR"/>
    <property type="match status" value="1"/>
</dbReference>
<keyword evidence="4" id="KW-0472">Membrane</keyword>